<evidence type="ECO:0000313" key="3">
    <source>
        <dbReference type="Proteomes" id="UP000765509"/>
    </source>
</evidence>
<name>A0A9Q3GE87_9BASI</name>
<accession>A0A9Q3GE87</accession>
<dbReference type="AlphaFoldDB" id="A0A9Q3GE87"/>
<dbReference type="Proteomes" id="UP000765509">
    <property type="component" value="Unassembled WGS sequence"/>
</dbReference>
<reference evidence="2" key="1">
    <citation type="submission" date="2021-03" db="EMBL/GenBank/DDBJ databases">
        <title>Draft genome sequence of rust myrtle Austropuccinia psidii MF-1, a brazilian biotype.</title>
        <authorList>
            <person name="Quecine M.C."/>
            <person name="Pachon D.M.R."/>
            <person name="Bonatelli M.L."/>
            <person name="Correr F.H."/>
            <person name="Franceschini L.M."/>
            <person name="Leite T.F."/>
            <person name="Margarido G.R.A."/>
            <person name="Almeida C.A."/>
            <person name="Ferrarezi J.A."/>
            <person name="Labate C.A."/>
        </authorList>
    </citation>
    <scope>NUCLEOTIDE SEQUENCE</scope>
    <source>
        <strain evidence="2">MF-1</strain>
    </source>
</reference>
<organism evidence="2 3">
    <name type="scientific">Austropuccinia psidii MF-1</name>
    <dbReference type="NCBI Taxonomy" id="1389203"/>
    <lineage>
        <taxon>Eukaryota</taxon>
        <taxon>Fungi</taxon>
        <taxon>Dikarya</taxon>
        <taxon>Basidiomycota</taxon>
        <taxon>Pucciniomycotina</taxon>
        <taxon>Pucciniomycetes</taxon>
        <taxon>Pucciniales</taxon>
        <taxon>Sphaerophragmiaceae</taxon>
        <taxon>Austropuccinia</taxon>
    </lineage>
</organism>
<protein>
    <submittedName>
        <fullName evidence="2">Uncharacterized protein</fullName>
    </submittedName>
</protein>
<feature type="compositionally biased region" description="Polar residues" evidence="1">
    <location>
        <begin position="36"/>
        <end position="49"/>
    </location>
</feature>
<feature type="region of interest" description="Disordered" evidence="1">
    <location>
        <begin position="100"/>
        <end position="123"/>
    </location>
</feature>
<keyword evidence="3" id="KW-1185">Reference proteome</keyword>
<proteinExistence type="predicted"/>
<dbReference type="EMBL" id="AVOT02000691">
    <property type="protein sequence ID" value="MBW0464065.1"/>
    <property type="molecule type" value="Genomic_DNA"/>
</dbReference>
<feature type="compositionally biased region" description="Basic and acidic residues" evidence="1">
    <location>
        <begin position="64"/>
        <end position="82"/>
    </location>
</feature>
<feature type="region of interest" description="Disordered" evidence="1">
    <location>
        <begin position="1"/>
        <end position="83"/>
    </location>
</feature>
<comment type="caution">
    <text evidence="2">The sequence shown here is derived from an EMBL/GenBank/DDBJ whole genome shotgun (WGS) entry which is preliminary data.</text>
</comment>
<evidence type="ECO:0000313" key="2">
    <source>
        <dbReference type="EMBL" id="MBW0464065.1"/>
    </source>
</evidence>
<evidence type="ECO:0000256" key="1">
    <source>
        <dbReference type="SAM" id="MobiDB-lite"/>
    </source>
</evidence>
<sequence>MPTRRGSQYCIHSDACGLRGRNDPTKGKRKGKIPSGTESTQGSAISQKQLPEMPIISDLGLELSRSHSNREKSHSEGSDRHLHVSVQTVLHILQGKRLKNAATNPPSSDELLAHPQKAHKGGGNSEIIQWMESTIIQTSYQENKVFAQQNEVDCHDHGKEPPNWCLQQF</sequence>
<gene>
    <name evidence="2" type="ORF">O181_003780</name>
</gene>